<reference evidence="1 2" key="1">
    <citation type="journal article" date="2019" name="Int. J. Syst. Evol. Microbiol.">
        <title>The Global Catalogue of Microorganisms (GCM) 10K type strain sequencing project: providing services to taxonomists for standard genome sequencing and annotation.</title>
        <authorList>
            <consortium name="The Broad Institute Genomics Platform"/>
            <consortium name="The Broad Institute Genome Sequencing Center for Infectious Disease"/>
            <person name="Wu L."/>
            <person name="Ma J."/>
        </authorList>
    </citation>
    <scope>NUCLEOTIDE SEQUENCE [LARGE SCALE GENOMIC DNA]</scope>
    <source>
        <strain evidence="1 2">JCM 16009</strain>
    </source>
</reference>
<proteinExistence type="predicted"/>
<dbReference type="Proteomes" id="UP001500449">
    <property type="component" value="Unassembled WGS sequence"/>
</dbReference>
<keyword evidence="2" id="KW-1185">Reference proteome</keyword>
<protein>
    <submittedName>
        <fullName evidence="1">Uncharacterized protein</fullName>
    </submittedName>
</protein>
<dbReference type="EMBL" id="BAAAQK010000025">
    <property type="protein sequence ID" value="GAA1870969.1"/>
    <property type="molecule type" value="Genomic_DNA"/>
</dbReference>
<gene>
    <name evidence="1" type="ORF">GCM10009836_59580</name>
</gene>
<sequence>MSAKPDPRDRCEVCRFPLPDSADRPDRRRRRCADHLAQAVLFPLTAVPGRRARKEPRR</sequence>
<evidence type="ECO:0000313" key="1">
    <source>
        <dbReference type="EMBL" id="GAA1870969.1"/>
    </source>
</evidence>
<name>A0ABN2NIN3_9PSEU</name>
<organism evidence="1 2">
    <name type="scientific">Pseudonocardia ailaonensis</name>
    <dbReference type="NCBI Taxonomy" id="367279"/>
    <lineage>
        <taxon>Bacteria</taxon>
        <taxon>Bacillati</taxon>
        <taxon>Actinomycetota</taxon>
        <taxon>Actinomycetes</taxon>
        <taxon>Pseudonocardiales</taxon>
        <taxon>Pseudonocardiaceae</taxon>
        <taxon>Pseudonocardia</taxon>
    </lineage>
</organism>
<accession>A0ABN2NIN3</accession>
<evidence type="ECO:0000313" key="2">
    <source>
        <dbReference type="Proteomes" id="UP001500449"/>
    </source>
</evidence>
<dbReference type="RefSeq" id="WP_344424539.1">
    <property type="nucleotide sequence ID" value="NZ_BAAAQK010000025.1"/>
</dbReference>
<comment type="caution">
    <text evidence="1">The sequence shown here is derived from an EMBL/GenBank/DDBJ whole genome shotgun (WGS) entry which is preliminary data.</text>
</comment>